<protein>
    <submittedName>
        <fullName evidence="9">LPXTG cell wall anchor domain-containing protein</fullName>
    </submittedName>
</protein>
<evidence type="ECO:0000256" key="3">
    <source>
        <dbReference type="ARBA" id="ARBA00022729"/>
    </source>
</evidence>
<sequence>MKKAKRLLVVLLCCALTLGLIPMAAAAAEPIAAVSLSVSGYGIGQPMADANITTTTQGVTLTAIGGWRDAQYNEVTGKFEKGIRYCHYISLKAEDGYLLPAMTNDNIKDLITVNGKKPTYAFVTKTEADGSVQIVFFMDALSEQVDTLALTVKNLVVGNTWAESNVTADSEKVFVQNAKLIYKGVVSDHDIPVTDPLQAHTAYQLYLYIWTNSGYSFDVSNIQKEDVTVRVNGQTVTPVAIRDGGDNGRSIVMDVDMPLLHNYGAYQYDENQHWQECQDADCPDKEGSIRYSMASHSFGDWTEVKAPTETEQGSKERACVCGYKETDIVSATGHVETEIINAKEATCTEEGYTGDKVCKGCGEVLEKGTVIAKLPHNYVDGKCSVCGAADPSVKPAEATPTPVAETTDGTATETATPKTGETNNMMVWAALLLLSSLGIAGTVLYGRKKAAK</sequence>
<feature type="compositionally biased region" description="Low complexity" evidence="5">
    <location>
        <begin position="395"/>
        <end position="419"/>
    </location>
</feature>
<dbReference type="AlphaFoldDB" id="A0A926D165"/>
<proteinExistence type="predicted"/>
<organism evidence="9 10">
    <name type="scientific">Luoshenia tenuis</name>
    <dbReference type="NCBI Taxonomy" id="2763654"/>
    <lineage>
        <taxon>Bacteria</taxon>
        <taxon>Bacillati</taxon>
        <taxon>Bacillota</taxon>
        <taxon>Clostridia</taxon>
        <taxon>Christensenellales</taxon>
        <taxon>Christensenellaceae</taxon>
        <taxon>Luoshenia</taxon>
    </lineage>
</organism>
<dbReference type="RefSeq" id="WP_249285202.1">
    <property type="nucleotide sequence ID" value="NZ_JACRSO010000003.1"/>
</dbReference>
<evidence type="ECO:0000256" key="4">
    <source>
        <dbReference type="ARBA" id="ARBA00023088"/>
    </source>
</evidence>
<keyword evidence="1" id="KW-0134">Cell wall</keyword>
<evidence type="ECO:0000313" key="10">
    <source>
        <dbReference type="Proteomes" id="UP000654279"/>
    </source>
</evidence>
<keyword evidence="6" id="KW-1133">Transmembrane helix</keyword>
<feature type="domain" description="Gram-positive cocci surface proteins LPxTG" evidence="8">
    <location>
        <begin position="416"/>
        <end position="452"/>
    </location>
</feature>
<keyword evidence="4" id="KW-0572">Peptidoglycan-anchor</keyword>
<evidence type="ECO:0000259" key="8">
    <source>
        <dbReference type="PROSITE" id="PS50847"/>
    </source>
</evidence>
<evidence type="ECO:0000256" key="2">
    <source>
        <dbReference type="ARBA" id="ARBA00022525"/>
    </source>
</evidence>
<feature type="transmembrane region" description="Helical" evidence="6">
    <location>
        <begin position="425"/>
        <end position="446"/>
    </location>
</feature>
<dbReference type="EMBL" id="JACRSO010000003">
    <property type="protein sequence ID" value="MBC8529346.1"/>
    <property type="molecule type" value="Genomic_DNA"/>
</dbReference>
<keyword evidence="6" id="KW-0472">Membrane</keyword>
<keyword evidence="6" id="KW-0812">Transmembrane</keyword>
<keyword evidence="2" id="KW-0964">Secreted</keyword>
<dbReference type="PROSITE" id="PS50847">
    <property type="entry name" value="GRAM_POS_ANCHORING"/>
    <property type="match status" value="1"/>
</dbReference>
<keyword evidence="10" id="KW-1185">Reference proteome</keyword>
<feature type="region of interest" description="Disordered" evidence="5">
    <location>
        <begin position="393"/>
        <end position="419"/>
    </location>
</feature>
<evidence type="ECO:0000256" key="1">
    <source>
        <dbReference type="ARBA" id="ARBA00022512"/>
    </source>
</evidence>
<dbReference type="NCBIfam" id="TIGR01167">
    <property type="entry name" value="LPXTG_anchor"/>
    <property type="match status" value="1"/>
</dbReference>
<reference evidence="9" key="1">
    <citation type="submission" date="2020-08" db="EMBL/GenBank/DDBJ databases">
        <title>Genome public.</title>
        <authorList>
            <person name="Liu C."/>
            <person name="Sun Q."/>
        </authorList>
    </citation>
    <scope>NUCLEOTIDE SEQUENCE</scope>
    <source>
        <strain evidence="9">NSJ-44</strain>
    </source>
</reference>
<accession>A0A926D165</accession>
<evidence type="ECO:0000256" key="5">
    <source>
        <dbReference type="SAM" id="MobiDB-lite"/>
    </source>
</evidence>
<feature type="chain" id="PRO_5037435452" evidence="7">
    <location>
        <begin position="28"/>
        <end position="452"/>
    </location>
</feature>
<evidence type="ECO:0000256" key="6">
    <source>
        <dbReference type="SAM" id="Phobius"/>
    </source>
</evidence>
<keyword evidence="3 7" id="KW-0732">Signal</keyword>
<dbReference type="Proteomes" id="UP000654279">
    <property type="component" value="Unassembled WGS sequence"/>
</dbReference>
<name>A0A926D165_9FIRM</name>
<evidence type="ECO:0000256" key="7">
    <source>
        <dbReference type="SAM" id="SignalP"/>
    </source>
</evidence>
<comment type="caution">
    <text evidence="9">The sequence shown here is derived from an EMBL/GenBank/DDBJ whole genome shotgun (WGS) entry which is preliminary data.</text>
</comment>
<feature type="signal peptide" evidence="7">
    <location>
        <begin position="1"/>
        <end position="27"/>
    </location>
</feature>
<evidence type="ECO:0000313" key="9">
    <source>
        <dbReference type="EMBL" id="MBC8529346.1"/>
    </source>
</evidence>
<dbReference type="InterPro" id="IPR019931">
    <property type="entry name" value="LPXTG_anchor"/>
</dbReference>
<gene>
    <name evidence="9" type="ORF">H8699_07890</name>
</gene>